<gene>
    <name evidence="1" type="ORF">SXDG_00110</name>
</gene>
<evidence type="ECO:0000313" key="2">
    <source>
        <dbReference type="Proteomes" id="UP000007566"/>
    </source>
</evidence>
<dbReference type="GO" id="GO:0016829">
    <property type="term" value="F:lyase activity"/>
    <property type="evidence" value="ECO:0007669"/>
    <property type="project" value="InterPro"/>
</dbReference>
<dbReference type="GeneID" id="14696881"/>
<dbReference type="Gene3D" id="2.40.128.590">
    <property type="entry name" value="CpcT/CpeT domain"/>
    <property type="match status" value="2"/>
</dbReference>
<protein>
    <recommendedName>
        <fullName evidence="3">Antenna protein</fullName>
    </recommendedName>
</protein>
<dbReference type="KEGG" id="vg:14696881"/>
<dbReference type="EMBL" id="JF974288">
    <property type="protein sequence ID" value="AFB17517.1"/>
    <property type="molecule type" value="Genomic_DNA"/>
</dbReference>
<accession>H6BHY3</accession>
<dbReference type="InterPro" id="IPR010404">
    <property type="entry name" value="CpcT/CpeT"/>
</dbReference>
<dbReference type="InterPro" id="IPR038672">
    <property type="entry name" value="CpcT/CpeT_sf"/>
</dbReference>
<evidence type="ECO:0000313" key="1">
    <source>
        <dbReference type="EMBL" id="AFB17517.1"/>
    </source>
</evidence>
<evidence type="ECO:0008006" key="3">
    <source>
        <dbReference type="Google" id="ProtNLM"/>
    </source>
</evidence>
<dbReference type="OrthoDB" id="14354at10239"/>
<proteinExistence type="predicted"/>
<reference evidence="1 2" key="1">
    <citation type="journal article" date="2012" name="Proc. Natl. Acad. Sci. U.S.A.">
        <title>Rapid diversification of coevolving marine Synechococcus and a virus.</title>
        <authorList>
            <person name="Marston M.F."/>
            <person name="Pierciey F.J.Jr."/>
            <person name="Shepard A."/>
            <person name="Gearin G."/>
            <person name="Qi J."/>
            <person name="Yandava C."/>
            <person name="Schuster S.C."/>
            <person name="Henn M.R."/>
            <person name="Martiny J.B."/>
        </authorList>
    </citation>
    <scope>NUCLEOTIDE SEQUENCE [LARGE SCALE GENOMIC DNA]</scope>
    <source>
        <strain evidence="1">S-RIM8 A.HR1</strain>
    </source>
</reference>
<sequence length="148" mass="17558">MMIEDYLLGHWTNRYQAQSDPTNFASVEIVWKKVDDGFESMNYKRVNGPDNPYRRKRHKIQYISDTEAVIENYHLDWTRHPECDILFTFDGQAWHGKLLGEGCRGYRGNRVVSEVHAYGDKLHTMDQGYDEDNNLVWGSTQLYRFTRM</sequence>
<organism evidence="1 2">
    <name type="scientific">Synechococcus phage S-RIM8 A.HR1</name>
    <dbReference type="NCBI Taxonomy" id="869724"/>
    <lineage>
        <taxon>Viruses</taxon>
        <taxon>Duplodnaviria</taxon>
        <taxon>Heunggongvirae</taxon>
        <taxon>Uroviricota</taxon>
        <taxon>Caudoviricetes</taxon>
        <taxon>Pantevenvirales</taxon>
        <taxon>Kyanoviridae</taxon>
        <taxon>Neptunevirus</taxon>
        <taxon>Neptunevirus srim18</taxon>
    </lineage>
</organism>
<dbReference type="Proteomes" id="UP000007566">
    <property type="component" value="Segment"/>
</dbReference>
<name>H6BHY3_9CAUD</name>
<dbReference type="RefSeq" id="YP_007518111.1">
    <property type="nucleotide sequence ID" value="NC_020486.1"/>
</dbReference>
<dbReference type="Pfam" id="PF06206">
    <property type="entry name" value="CpeT"/>
    <property type="match status" value="2"/>
</dbReference>